<accession>E3MBS7</accession>
<feature type="transmembrane region" description="Helical" evidence="1">
    <location>
        <begin position="96"/>
        <end position="116"/>
    </location>
</feature>
<keyword evidence="1" id="KW-0472">Membrane</keyword>
<feature type="transmembrane region" description="Helical" evidence="1">
    <location>
        <begin position="50"/>
        <end position="76"/>
    </location>
</feature>
<gene>
    <name evidence="2" type="ORF">CRE_15961</name>
</gene>
<protein>
    <recommendedName>
        <fullName evidence="4">Serpentine Receptor, class H</fullName>
    </recommendedName>
</protein>
<name>E3MBS7_CAERE</name>
<dbReference type="InParanoid" id="E3MBS7"/>
<dbReference type="eggNOG" id="ENOG502THQ2">
    <property type="taxonomic scope" value="Eukaryota"/>
</dbReference>
<dbReference type="PANTHER" id="PTHR22941">
    <property type="entry name" value="SERPENTINE RECEPTOR"/>
    <property type="match status" value="1"/>
</dbReference>
<feature type="transmembrane region" description="Helical" evidence="1">
    <location>
        <begin position="277"/>
        <end position="296"/>
    </location>
</feature>
<feature type="transmembrane region" description="Helical" evidence="1">
    <location>
        <begin position="14"/>
        <end position="38"/>
    </location>
</feature>
<dbReference type="InterPro" id="IPR019422">
    <property type="entry name" value="7TM_GPCR_serpentine_rcpt_Srh"/>
</dbReference>
<keyword evidence="3" id="KW-1185">Reference proteome</keyword>
<evidence type="ECO:0000313" key="3">
    <source>
        <dbReference type="Proteomes" id="UP000008281"/>
    </source>
</evidence>
<dbReference type="EMBL" id="DS268433">
    <property type="protein sequence ID" value="EFO97683.1"/>
    <property type="molecule type" value="Genomic_DNA"/>
</dbReference>
<dbReference type="RefSeq" id="XP_003106381.2">
    <property type="nucleotide sequence ID" value="XM_003106333.2"/>
</dbReference>
<dbReference type="OMA" id="MAVISPC"/>
<dbReference type="InterPro" id="IPR053220">
    <property type="entry name" value="Nematode_rcpt-like_serp_H"/>
</dbReference>
<keyword evidence="1" id="KW-1133">Transmembrane helix</keyword>
<dbReference type="AlphaFoldDB" id="E3MBS7"/>
<dbReference type="GeneID" id="9808001"/>
<proteinExistence type="predicted"/>
<feature type="transmembrane region" description="Helical" evidence="1">
    <location>
        <begin position="195"/>
        <end position="223"/>
    </location>
</feature>
<dbReference type="OrthoDB" id="5865150at2759"/>
<dbReference type="CTD" id="9808001"/>
<keyword evidence="1" id="KW-0812">Transmembrane</keyword>
<dbReference type="Pfam" id="PF10318">
    <property type="entry name" value="7TM_GPCR_Srh"/>
    <property type="match status" value="1"/>
</dbReference>
<dbReference type="Proteomes" id="UP000008281">
    <property type="component" value="Unassembled WGS sequence"/>
</dbReference>
<feature type="transmembrane region" description="Helical" evidence="1">
    <location>
        <begin position="243"/>
        <end position="265"/>
    </location>
</feature>
<dbReference type="HOGENOM" id="CLU_042960_1_0_1"/>
<feature type="transmembrane region" description="Helical" evidence="1">
    <location>
        <begin position="137"/>
        <end position="157"/>
    </location>
</feature>
<organism evidence="3">
    <name type="scientific">Caenorhabditis remanei</name>
    <name type="common">Caenorhabditis vulgaris</name>
    <dbReference type="NCBI Taxonomy" id="31234"/>
    <lineage>
        <taxon>Eukaryota</taxon>
        <taxon>Metazoa</taxon>
        <taxon>Ecdysozoa</taxon>
        <taxon>Nematoda</taxon>
        <taxon>Chromadorea</taxon>
        <taxon>Rhabditida</taxon>
        <taxon>Rhabditina</taxon>
        <taxon>Rhabditomorpha</taxon>
        <taxon>Rhabditoidea</taxon>
        <taxon>Rhabditidae</taxon>
        <taxon>Peloderinae</taxon>
        <taxon>Caenorhabditis</taxon>
    </lineage>
</organism>
<dbReference type="KEGG" id="crq:GCK72_020789"/>
<reference evidence="2" key="1">
    <citation type="submission" date="2007-07" db="EMBL/GenBank/DDBJ databases">
        <title>PCAP assembly of the Caenorhabditis remanei genome.</title>
        <authorList>
            <consortium name="The Caenorhabditis remanei Sequencing Consortium"/>
            <person name="Wilson R.K."/>
        </authorList>
    </citation>
    <scope>NUCLEOTIDE SEQUENCE [LARGE SCALE GENOMIC DNA]</scope>
    <source>
        <strain evidence="2">PB4641</strain>
    </source>
</reference>
<sequence length="328" mass="37875">MCTWRNSYFESEEFYALASHLLSIIQVPLNIFGTYIIWYKTPQSMEKVKFIMLLLHLTCSWFDLLFNILIIPYIVYPASSGYPLGFILYLRVPTSVLAYIGITSICFLGCVLMTFFEDRYNRIVRRDADTIARFRKRVIYFSVNYSIVFVCILPAFLTTPNVEESKLIFRQKIPCLPPTFVEKPGFFMLTTDTTILVASLSGYLLFTGSQSGYFLYNTFVYLFKTKSLSTRTLQMQRQFFKALCIQAAIPLMAVISPCIYIQVSAGLSYVDMMWSNFAMILLTTHGIWSTLTMLWVHKAYRQATFEIFFCKKPVSSVTSTYANSIVKL</sequence>
<evidence type="ECO:0000256" key="1">
    <source>
        <dbReference type="SAM" id="Phobius"/>
    </source>
</evidence>
<evidence type="ECO:0008006" key="4">
    <source>
        <dbReference type="Google" id="ProtNLM"/>
    </source>
</evidence>
<dbReference type="PANTHER" id="PTHR22941:SF308">
    <property type="entry name" value="SERPENTINE RECEPTOR, CLASS H"/>
    <property type="match status" value="1"/>
</dbReference>
<evidence type="ECO:0000313" key="2">
    <source>
        <dbReference type="EMBL" id="EFO97683.1"/>
    </source>
</evidence>